<proteinExistence type="predicted"/>
<protein>
    <recommendedName>
        <fullName evidence="1">RNase H type-1 domain-containing protein</fullName>
    </recommendedName>
</protein>
<dbReference type="GO" id="GO:0003676">
    <property type="term" value="F:nucleic acid binding"/>
    <property type="evidence" value="ECO:0007669"/>
    <property type="project" value="InterPro"/>
</dbReference>
<reference evidence="2" key="2">
    <citation type="journal article" date="2024" name="Plant">
        <title>Genomic evolution and insights into agronomic trait innovations of Sesamum species.</title>
        <authorList>
            <person name="Miao H."/>
            <person name="Wang L."/>
            <person name="Qu L."/>
            <person name="Liu H."/>
            <person name="Sun Y."/>
            <person name="Le M."/>
            <person name="Wang Q."/>
            <person name="Wei S."/>
            <person name="Zheng Y."/>
            <person name="Lin W."/>
            <person name="Duan Y."/>
            <person name="Cao H."/>
            <person name="Xiong S."/>
            <person name="Wang X."/>
            <person name="Wei L."/>
            <person name="Li C."/>
            <person name="Ma Q."/>
            <person name="Ju M."/>
            <person name="Zhao R."/>
            <person name="Li G."/>
            <person name="Mu C."/>
            <person name="Tian Q."/>
            <person name="Mei H."/>
            <person name="Zhang T."/>
            <person name="Gao T."/>
            <person name="Zhang H."/>
        </authorList>
    </citation>
    <scope>NUCLEOTIDE SEQUENCE</scope>
    <source>
        <strain evidence="2">3651</strain>
    </source>
</reference>
<evidence type="ECO:0000313" key="3">
    <source>
        <dbReference type="Proteomes" id="UP001293254"/>
    </source>
</evidence>
<reference evidence="2" key="1">
    <citation type="submission" date="2020-06" db="EMBL/GenBank/DDBJ databases">
        <authorList>
            <person name="Li T."/>
            <person name="Hu X."/>
            <person name="Zhang T."/>
            <person name="Song X."/>
            <person name="Zhang H."/>
            <person name="Dai N."/>
            <person name="Sheng W."/>
            <person name="Hou X."/>
            <person name="Wei L."/>
        </authorList>
    </citation>
    <scope>NUCLEOTIDE SEQUENCE</scope>
    <source>
        <strain evidence="2">3651</strain>
        <tissue evidence="2">Leaf</tissue>
    </source>
</reference>
<dbReference type="EMBL" id="JACGWO010000007">
    <property type="protein sequence ID" value="KAK4422861.1"/>
    <property type="molecule type" value="Genomic_DNA"/>
</dbReference>
<dbReference type="Pfam" id="PF13456">
    <property type="entry name" value="RVT_3"/>
    <property type="match status" value="1"/>
</dbReference>
<name>A0AAE1Y331_9LAMI</name>
<dbReference type="InterPro" id="IPR002156">
    <property type="entry name" value="RNaseH_domain"/>
</dbReference>
<accession>A0AAE1Y331</accession>
<keyword evidence="3" id="KW-1185">Reference proteome</keyword>
<dbReference type="GO" id="GO:0004523">
    <property type="term" value="F:RNA-DNA hybrid ribonuclease activity"/>
    <property type="evidence" value="ECO:0007669"/>
    <property type="project" value="InterPro"/>
</dbReference>
<feature type="domain" description="RNase H type-1" evidence="1">
    <location>
        <begin position="3"/>
        <end position="113"/>
    </location>
</feature>
<evidence type="ECO:0000259" key="1">
    <source>
        <dbReference type="Pfam" id="PF13456"/>
    </source>
</evidence>
<gene>
    <name evidence="2" type="ORF">Salat_1868700</name>
</gene>
<evidence type="ECO:0000313" key="2">
    <source>
        <dbReference type="EMBL" id="KAK4422861.1"/>
    </source>
</evidence>
<sequence length="142" mass="14913">MGASAGVVIRNAYGDYVDWKVAFWSHILERDCAEVLAARFAVEVAGNYQGQRLEFQNGCAKVVSLLTIKRGWVGSIAPIISDILALMQASVDGCFTCIPKGGNQVAWLLAKHATVGAADGMMPPCVVGALAMDKLGIGTSGI</sequence>
<comment type="caution">
    <text evidence="2">The sequence shown here is derived from an EMBL/GenBank/DDBJ whole genome shotgun (WGS) entry which is preliminary data.</text>
</comment>
<organism evidence="2 3">
    <name type="scientific">Sesamum alatum</name>
    <dbReference type="NCBI Taxonomy" id="300844"/>
    <lineage>
        <taxon>Eukaryota</taxon>
        <taxon>Viridiplantae</taxon>
        <taxon>Streptophyta</taxon>
        <taxon>Embryophyta</taxon>
        <taxon>Tracheophyta</taxon>
        <taxon>Spermatophyta</taxon>
        <taxon>Magnoliopsida</taxon>
        <taxon>eudicotyledons</taxon>
        <taxon>Gunneridae</taxon>
        <taxon>Pentapetalae</taxon>
        <taxon>asterids</taxon>
        <taxon>lamiids</taxon>
        <taxon>Lamiales</taxon>
        <taxon>Pedaliaceae</taxon>
        <taxon>Sesamum</taxon>
    </lineage>
</organism>
<dbReference type="AlphaFoldDB" id="A0AAE1Y331"/>
<dbReference type="Proteomes" id="UP001293254">
    <property type="component" value="Unassembled WGS sequence"/>
</dbReference>